<evidence type="ECO:0000256" key="1">
    <source>
        <dbReference type="SAM" id="MobiDB-lite"/>
    </source>
</evidence>
<name>A0A9P6D1D7_PLEER</name>
<dbReference type="EMBL" id="MU154787">
    <property type="protein sequence ID" value="KAF9487342.1"/>
    <property type="molecule type" value="Genomic_DNA"/>
</dbReference>
<keyword evidence="3" id="KW-1185">Reference proteome</keyword>
<dbReference type="AlphaFoldDB" id="A0A9P6D1D7"/>
<sequence>MTKMLRGLMLPREAGIALSTAISQILQSDPHQETSSETLRLERFLRSLTSIYASLGRDNPYDALLGHRFSRETYLFGSGGPWISNIVSSDIPLNVKLSLMAKPCAYILRSRRSKGNLPLQEAIFLGILEPQPGTLLLPQDLWNALQEISGSLYFPEVSQQMLVKLYRKAFESGSASSVKRDGKFVVERTSAPRDFMRELAIQFAFHEKDEVREWTVEANLKALLFIGKDLQTSRMASHYCSGYMIDAWDFTVSRCVDIVGTDGTITVPPDLSESLSKDAVSILSDSQLRKSRKLLKAVWKLNHEFEFLTYQELFRDFENLPHDAAHVWTLVLRENREPAYTWFIKLDILSHLSSQYRKRDCQLWDVLPAFVEGISRLSSSHSDECHKYLFQSEHLFTACVGLCYASRDYARCWGSRWDLVRSLIGLDPRHPSWAERMDYLHRYVDAESPLAPESMHDDIQDVFRFINKCLETHQGTQGQTQLAAAEPTTMTPSKELPSGDQSSGQLQRHLGFLHRVWSHLFGNGIKTPQSDAEQGESE</sequence>
<dbReference type="Proteomes" id="UP000807025">
    <property type="component" value="Unassembled WGS sequence"/>
</dbReference>
<comment type="caution">
    <text evidence="2">The sequence shown here is derived from an EMBL/GenBank/DDBJ whole genome shotgun (WGS) entry which is preliminary data.</text>
</comment>
<reference evidence="2" key="1">
    <citation type="submission" date="2020-11" db="EMBL/GenBank/DDBJ databases">
        <authorList>
            <consortium name="DOE Joint Genome Institute"/>
            <person name="Ahrendt S."/>
            <person name="Riley R."/>
            <person name="Andreopoulos W."/>
            <person name="Labutti K."/>
            <person name="Pangilinan J."/>
            <person name="Ruiz-Duenas F.J."/>
            <person name="Barrasa J.M."/>
            <person name="Sanchez-Garcia M."/>
            <person name="Camarero S."/>
            <person name="Miyauchi S."/>
            <person name="Serrano A."/>
            <person name="Linde D."/>
            <person name="Babiker R."/>
            <person name="Drula E."/>
            <person name="Ayuso-Fernandez I."/>
            <person name="Pacheco R."/>
            <person name="Padilla G."/>
            <person name="Ferreira P."/>
            <person name="Barriuso J."/>
            <person name="Kellner H."/>
            <person name="Castanera R."/>
            <person name="Alfaro M."/>
            <person name="Ramirez L."/>
            <person name="Pisabarro A.G."/>
            <person name="Kuo A."/>
            <person name="Tritt A."/>
            <person name="Lipzen A."/>
            <person name="He G."/>
            <person name="Yan M."/>
            <person name="Ng V."/>
            <person name="Cullen D."/>
            <person name="Martin F."/>
            <person name="Rosso M.-N."/>
            <person name="Henrissat B."/>
            <person name="Hibbett D."/>
            <person name="Martinez A.T."/>
            <person name="Grigoriev I.V."/>
        </authorList>
    </citation>
    <scope>NUCLEOTIDE SEQUENCE</scope>
    <source>
        <strain evidence="2">ATCC 90797</strain>
    </source>
</reference>
<proteinExistence type="predicted"/>
<gene>
    <name evidence="2" type="ORF">BDN71DRAFT_1546665</name>
</gene>
<protein>
    <submittedName>
        <fullName evidence="2">Uncharacterized protein</fullName>
    </submittedName>
</protein>
<accession>A0A9P6D1D7</accession>
<feature type="region of interest" description="Disordered" evidence="1">
    <location>
        <begin position="477"/>
        <end position="504"/>
    </location>
</feature>
<evidence type="ECO:0000313" key="3">
    <source>
        <dbReference type="Proteomes" id="UP000807025"/>
    </source>
</evidence>
<organism evidence="2 3">
    <name type="scientific">Pleurotus eryngii</name>
    <name type="common">Boletus of the steppes</name>
    <dbReference type="NCBI Taxonomy" id="5323"/>
    <lineage>
        <taxon>Eukaryota</taxon>
        <taxon>Fungi</taxon>
        <taxon>Dikarya</taxon>
        <taxon>Basidiomycota</taxon>
        <taxon>Agaricomycotina</taxon>
        <taxon>Agaricomycetes</taxon>
        <taxon>Agaricomycetidae</taxon>
        <taxon>Agaricales</taxon>
        <taxon>Pleurotineae</taxon>
        <taxon>Pleurotaceae</taxon>
        <taxon>Pleurotus</taxon>
    </lineage>
</organism>
<evidence type="ECO:0000313" key="2">
    <source>
        <dbReference type="EMBL" id="KAF9487342.1"/>
    </source>
</evidence>